<organism evidence="2 3">
    <name type="scientific">Arthrobotrys musiformis</name>
    <dbReference type="NCBI Taxonomy" id="47236"/>
    <lineage>
        <taxon>Eukaryota</taxon>
        <taxon>Fungi</taxon>
        <taxon>Dikarya</taxon>
        <taxon>Ascomycota</taxon>
        <taxon>Pezizomycotina</taxon>
        <taxon>Orbiliomycetes</taxon>
        <taxon>Orbiliales</taxon>
        <taxon>Orbiliaceae</taxon>
        <taxon>Arthrobotrys</taxon>
    </lineage>
</organism>
<feature type="compositionally biased region" description="Polar residues" evidence="1">
    <location>
        <begin position="1330"/>
        <end position="1348"/>
    </location>
</feature>
<feature type="region of interest" description="Disordered" evidence="1">
    <location>
        <begin position="1291"/>
        <end position="1310"/>
    </location>
</feature>
<reference evidence="2 3" key="1">
    <citation type="submission" date="2023-08" db="EMBL/GenBank/DDBJ databases">
        <authorList>
            <person name="Palmer J.M."/>
        </authorList>
    </citation>
    <scope>NUCLEOTIDE SEQUENCE [LARGE SCALE GENOMIC DNA]</scope>
    <source>
        <strain evidence="2 3">TWF481</strain>
    </source>
</reference>
<gene>
    <name evidence="2" type="ORF">TWF481_003769</name>
</gene>
<evidence type="ECO:0000313" key="3">
    <source>
        <dbReference type="Proteomes" id="UP001370758"/>
    </source>
</evidence>
<protein>
    <submittedName>
        <fullName evidence="2">Uncharacterized protein</fullName>
    </submittedName>
</protein>
<accession>A0AAV9WHN6</accession>
<feature type="region of interest" description="Disordered" evidence="1">
    <location>
        <begin position="1330"/>
        <end position="1403"/>
    </location>
</feature>
<name>A0AAV9WHN6_9PEZI</name>
<sequence>MPTPSISPVAVPLKLDAFVLNAAVCGGNLDENGHPPAPANPPDAKIAPITQPNYTFLRLSEQLLQNDVLNQSDLHFTQPSEWNARFSDVGTKEPLGREGVYIHWLIPRNYRTGTTVSDKPSPSPATDLKRTQRGFPSQIAKDPPQTAETPSPDYSTADYPEVPTRWIIIRKIEDMTKIVPADATIPQIQAWVIESDKIQTLDSLSDSVDLQVDVSPFVHAVDATASIESQAEIFIGLRSDADQWTETNSTDDRVPLKLLNSSNRLFADFQLHNSGVFSMHDRFQYAGEGPNAKFLQQCTASYYVLGWHSVADTDPFYITDKTLLGARLAANNMAFPGASSAAVTTWSSHNASSEVMCHGSIYDVNWDLNTKPQSEADSQSATLNSQSIPAVAVGSTPLDALYAYIASQDDKVTGDLKTLEDDLLLIETQLRAQDDGVESQNQAFDMMYDWSFKRVTGGKEYFIAASDDPSQLTQPSQNLINIVAQINQYQYQIDAMARLIRYKQWTLFANWWQCMTDITPTVVPADVSSILDQIARLQSCVGSKNGGLTQLRDKLLAETPTGVVKARSASNFYDHLDPTLLLGGIESGWPVDYMEKLQVRLDSQIVTSKTPLPAIWSDLVKNVLTKLPSTELTSIATLLVGEFEALNPTNNAQPQAGQFFPLYHDQIDGNPVPDTSSPWRDRWNNIQPWFPLFLEWEAEYTHIDFDSWELNEFVTRNSKLSQIKYGIPSSTVLHKEQGILSDQRTVSGRMFILPQPSFSLSAKIDHLFNSLPPEKLESLIPKPKRDFLKANLSKLALLSSPLSGFIDHLLTRVQGSHVKPNIRLPDANGTIMPLADAVNNQVSKNAGFVNSDSIAAIGIESNVTPYASLVRFNCGELPVEPFKPATHGQFRFTQLNIFDKFGQAIHAIDPAPPKIGHLTPPLYPCISDAFEPSTIEGKPACANTVRKSPPNLCEYIQISPHINQPARLNSSFVKYTYQKPGDSLWTPVSDWENPIWGWVVINYADYGLQLFQPDGTFFGEVRLGGPLHTMKSPMWAPSDPTTSGETPPAEAQQLFTLMKLFSDATYLNNFINMINGALDNMRPTPSAYADYLNAIVGRPLAFTNIGYSLELSLPPYKNWSEQKFTNHNANALVPGKLKQNPYQFPLKIGDASRDYDGLVGYFPTVENPTETNAFNFKQVYTYPSPNLPETTGGFNILSTDNYPKIQAFYPDPTINGTGAPTQADAYQYQQSVNAKENLTVFGALIDPFITTHAYSGILPISSVKLPDWTWQKALQKMGTFIHSGPILLTSDPLAPPPTGPKTVVPSSDSPPSVPFPVMLQSGWNWLQPIATTASGGSSANGDTQETSPSTPPWTYKSYDLEKVDSRPKFPPGPLTAVEGFLKLEQTVGPNPTPPPSPPAQSSA</sequence>
<dbReference type="Proteomes" id="UP001370758">
    <property type="component" value="Unassembled WGS sequence"/>
</dbReference>
<evidence type="ECO:0000313" key="2">
    <source>
        <dbReference type="EMBL" id="KAK6509003.1"/>
    </source>
</evidence>
<feature type="compositionally biased region" description="Basic and acidic residues" evidence="1">
    <location>
        <begin position="1358"/>
        <end position="1367"/>
    </location>
</feature>
<keyword evidence="3" id="KW-1185">Reference proteome</keyword>
<dbReference type="EMBL" id="JAVHJL010000002">
    <property type="protein sequence ID" value="KAK6509003.1"/>
    <property type="molecule type" value="Genomic_DNA"/>
</dbReference>
<evidence type="ECO:0000256" key="1">
    <source>
        <dbReference type="SAM" id="MobiDB-lite"/>
    </source>
</evidence>
<feature type="region of interest" description="Disordered" evidence="1">
    <location>
        <begin position="113"/>
        <end position="158"/>
    </location>
</feature>
<feature type="compositionally biased region" description="Pro residues" evidence="1">
    <location>
        <begin position="1390"/>
        <end position="1403"/>
    </location>
</feature>
<proteinExistence type="predicted"/>
<comment type="caution">
    <text evidence="2">The sequence shown here is derived from an EMBL/GenBank/DDBJ whole genome shotgun (WGS) entry which is preliminary data.</text>
</comment>